<keyword evidence="3" id="KW-1185">Reference proteome</keyword>
<sequence>MRYIFTFFVLFFLLWSCSSTKKATTTSEENMELNISDEEKQAFNAKGAQDTVRIADEETAYEIIIIDPGFNSWLYSIAQPEGYYSQEFLESRNNIYVINWNQRVLNPQRYNPNLYEMQIDYSPNIDYGYEVNYKLYNYFLYFQRKYNQRLGPFYPRIN</sequence>
<dbReference type="AlphaFoldDB" id="I3CA34"/>
<gene>
    <name evidence="2" type="ORF">JoomaDRAFT_3538</name>
</gene>
<dbReference type="HOGENOM" id="CLU_148569_0_0_10"/>
<feature type="chain" id="PRO_5003668675" description="Lipoprotein" evidence="1">
    <location>
        <begin position="24"/>
        <end position="158"/>
    </location>
</feature>
<dbReference type="InterPro" id="IPR046144">
    <property type="entry name" value="DUF6146"/>
</dbReference>
<evidence type="ECO:0000256" key="1">
    <source>
        <dbReference type="SAM" id="SignalP"/>
    </source>
</evidence>
<evidence type="ECO:0000313" key="3">
    <source>
        <dbReference type="Proteomes" id="UP000004690"/>
    </source>
</evidence>
<organism evidence="2 3">
    <name type="scientific">Galbibacter orientalis DSM 19592</name>
    <dbReference type="NCBI Taxonomy" id="926559"/>
    <lineage>
        <taxon>Bacteria</taxon>
        <taxon>Pseudomonadati</taxon>
        <taxon>Bacteroidota</taxon>
        <taxon>Flavobacteriia</taxon>
        <taxon>Flavobacteriales</taxon>
        <taxon>Flavobacteriaceae</taxon>
        <taxon>Galbibacter</taxon>
    </lineage>
</organism>
<dbReference type="STRING" id="926559.JoomaDRAFT_3538"/>
<feature type="signal peptide" evidence="1">
    <location>
        <begin position="1"/>
        <end position="23"/>
    </location>
</feature>
<evidence type="ECO:0008006" key="4">
    <source>
        <dbReference type="Google" id="ProtNLM"/>
    </source>
</evidence>
<dbReference type="Pfam" id="PF19643">
    <property type="entry name" value="DUF6146"/>
    <property type="match status" value="1"/>
</dbReference>
<dbReference type="RefSeq" id="WP_008614799.1">
    <property type="nucleotide sequence ID" value="NZ_JH651379.1"/>
</dbReference>
<dbReference type="Proteomes" id="UP000004690">
    <property type="component" value="Unassembled WGS sequence"/>
</dbReference>
<dbReference type="OrthoDB" id="1119488at2"/>
<reference evidence="2 3" key="1">
    <citation type="submission" date="2012-02" db="EMBL/GenBank/DDBJ databases">
        <title>Improved High-Quality Draft genome of Joostella marina DSM 19592.</title>
        <authorList>
            <consortium name="US DOE Joint Genome Institute (JGI-PGF)"/>
            <person name="Lucas S."/>
            <person name="Copeland A."/>
            <person name="Lapidus A."/>
            <person name="Bruce D."/>
            <person name="Goodwin L."/>
            <person name="Pitluck S."/>
            <person name="Peters L."/>
            <person name="Chertkov O."/>
            <person name="Ovchinnikova G."/>
            <person name="Kyrpides N."/>
            <person name="Mavromatis K."/>
            <person name="Detter J.C."/>
            <person name="Han C."/>
            <person name="Land M."/>
            <person name="Hauser L."/>
            <person name="Markowitz V."/>
            <person name="Cheng J.-F."/>
            <person name="Hugenholtz P."/>
            <person name="Woyke T."/>
            <person name="Wu D."/>
            <person name="Tindall B."/>
            <person name="Brambilla E."/>
            <person name="Klenk H.-P."/>
            <person name="Eisen J.A."/>
        </authorList>
    </citation>
    <scope>NUCLEOTIDE SEQUENCE [LARGE SCALE GENOMIC DNA]</scope>
    <source>
        <strain evidence="2 3">DSM 19592</strain>
    </source>
</reference>
<dbReference type="EMBL" id="JH651379">
    <property type="protein sequence ID" value="EIJ40477.1"/>
    <property type="molecule type" value="Genomic_DNA"/>
</dbReference>
<evidence type="ECO:0000313" key="2">
    <source>
        <dbReference type="EMBL" id="EIJ40477.1"/>
    </source>
</evidence>
<name>I3CA34_9FLAO</name>
<accession>I3CA34</accession>
<protein>
    <recommendedName>
        <fullName evidence="4">Lipoprotein</fullName>
    </recommendedName>
</protein>
<dbReference type="eggNOG" id="ENOG503199U">
    <property type="taxonomic scope" value="Bacteria"/>
</dbReference>
<keyword evidence="1" id="KW-0732">Signal</keyword>
<proteinExistence type="predicted"/>